<dbReference type="EMBL" id="JAFHBD010000018">
    <property type="protein sequence ID" value="MBN2953155.1"/>
    <property type="molecule type" value="Genomic_DNA"/>
</dbReference>
<dbReference type="GO" id="GO:0005975">
    <property type="term" value="P:carbohydrate metabolic process"/>
    <property type="evidence" value="ECO:0007669"/>
    <property type="project" value="InterPro"/>
</dbReference>
<gene>
    <name evidence="2" type="ORF">JTJ23_06050</name>
</gene>
<dbReference type="Proteomes" id="UP000737612">
    <property type="component" value="Unassembled WGS sequence"/>
</dbReference>
<dbReference type="Pfam" id="PF22124">
    <property type="entry name" value="Glyco_hydro_95_cat"/>
    <property type="match status" value="1"/>
</dbReference>
<sequence>MVLHLRAPKGKVSVEGMLNRAKYFERTGKVNDHTIYLSGNLGKNALEFAMCLSAKAMGGRVALSLPEKEKNAALPTDERLQKMIHGGTDEGLAKLLFDYGRYLLIECSRPGDLPATLQGIWNKDFMAPWDSKYTININTEMNYWPAEVCALPKAWDHGEVKGLRLVGNASIALAWENGKLTRCAVTADQAYEGEVVYGEMRQAVKLEKGETVMLDAVLQLLES</sequence>
<feature type="domain" description="Glycosyl hydrolase family 95 catalytic" evidence="1">
    <location>
        <begin position="56"/>
        <end position="153"/>
    </location>
</feature>
<dbReference type="InterPro" id="IPR013780">
    <property type="entry name" value="Glyco_hydro_b"/>
</dbReference>
<protein>
    <recommendedName>
        <fullName evidence="1">Glycosyl hydrolase family 95 catalytic domain-containing protein</fullName>
    </recommendedName>
</protein>
<dbReference type="SUPFAM" id="SSF48208">
    <property type="entry name" value="Six-hairpin glycosidases"/>
    <property type="match status" value="1"/>
</dbReference>
<evidence type="ECO:0000313" key="2">
    <source>
        <dbReference type="EMBL" id="MBN2953155.1"/>
    </source>
</evidence>
<dbReference type="InterPro" id="IPR008928">
    <property type="entry name" value="6-hairpin_glycosidase_sf"/>
</dbReference>
<dbReference type="AlphaFoldDB" id="A0A938Z586"/>
<dbReference type="InterPro" id="IPR054363">
    <property type="entry name" value="GH95_cat"/>
</dbReference>
<organism evidence="2 3">
    <name type="scientific">Fusicatenibacter saccharivorans</name>
    <dbReference type="NCBI Taxonomy" id="1150298"/>
    <lineage>
        <taxon>Bacteria</taxon>
        <taxon>Bacillati</taxon>
        <taxon>Bacillota</taxon>
        <taxon>Clostridia</taxon>
        <taxon>Lachnospirales</taxon>
        <taxon>Lachnospiraceae</taxon>
        <taxon>Fusicatenibacter</taxon>
    </lineage>
</organism>
<evidence type="ECO:0000313" key="3">
    <source>
        <dbReference type="Proteomes" id="UP000737612"/>
    </source>
</evidence>
<reference evidence="2" key="1">
    <citation type="submission" date="2021-02" db="EMBL/GenBank/DDBJ databases">
        <title>Metagenome-assembled genomes from human diarrheal sample B26.</title>
        <authorList>
            <person name="Ateba T.P."/>
            <person name="Alayande K.A."/>
            <person name="Mwanza M."/>
        </authorList>
    </citation>
    <scope>NUCLEOTIDE SEQUENCE</scope>
    <source>
        <strain evidence="2">06WH</strain>
    </source>
</reference>
<proteinExistence type="predicted"/>
<dbReference type="Gene3D" id="2.60.40.1180">
    <property type="entry name" value="Golgi alpha-mannosidase II"/>
    <property type="match status" value="1"/>
</dbReference>
<dbReference type="GO" id="GO:0004560">
    <property type="term" value="F:alpha-L-fucosidase activity"/>
    <property type="evidence" value="ECO:0007669"/>
    <property type="project" value="TreeGrafter"/>
</dbReference>
<name>A0A938Z586_9FIRM</name>
<comment type="caution">
    <text evidence="2">The sequence shown here is derived from an EMBL/GenBank/DDBJ whole genome shotgun (WGS) entry which is preliminary data.</text>
</comment>
<accession>A0A938Z586</accession>
<dbReference type="Gene3D" id="2.70.98.50">
    <property type="entry name" value="putative glycoside hydrolase family protein from bacillus halodurans"/>
    <property type="match status" value="1"/>
</dbReference>
<evidence type="ECO:0000259" key="1">
    <source>
        <dbReference type="Pfam" id="PF22124"/>
    </source>
</evidence>
<dbReference type="PANTHER" id="PTHR31084">
    <property type="entry name" value="ALPHA-L-FUCOSIDASE 2"/>
    <property type="match status" value="1"/>
</dbReference>
<dbReference type="PANTHER" id="PTHR31084:SF0">
    <property type="entry name" value="ALPHA-L-FUCOSIDASE 2"/>
    <property type="match status" value="1"/>
</dbReference>